<dbReference type="EMBL" id="WJBU01000023">
    <property type="protein sequence ID" value="MRD49390.1"/>
    <property type="molecule type" value="Genomic_DNA"/>
</dbReference>
<dbReference type="OrthoDB" id="6956705at2"/>
<dbReference type="Pfam" id="PF04610">
    <property type="entry name" value="TrbL"/>
    <property type="match status" value="1"/>
</dbReference>
<keyword evidence="2 5" id="KW-0812">Transmembrane</keyword>
<dbReference type="RefSeq" id="WP_153586697.1">
    <property type="nucleotide sequence ID" value="NZ_WJBU01000023.1"/>
</dbReference>
<proteinExistence type="predicted"/>
<accession>A0A844AXW7</accession>
<evidence type="ECO:0000256" key="4">
    <source>
        <dbReference type="ARBA" id="ARBA00023136"/>
    </source>
</evidence>
<evidence type="ECO:0000313" key="7">
    <source>
        <dbReference type="Proteomes" id="UP000487350"/>
    </source>
</evidence>
<organism evidence="6 7">
    <name type="scientific">Caenimonas koreensis DSM 17982</name>
    <dbReference type="NCBI Taxonomy" id="1121255"/>
    <lineage>
        <taxon>Bacteria</taxon>
        <taxon>Pseudomonadati</taxon>
        <taxon>Pseudomonadota</taxon>
        <taxon>Betaproteobacteria</taxon>
        <taxon>Burkholderiales</taxon>
        <taxon>Comamonadaceae</taxon>
        <taxon>Caenimonas</taxon>
    </lineage>
</organism>
<keyword evidence="4 5" id="KW-0472">Membrane</keyword>
<feature type="transmembrane region" description="Helical" evidence="5">
    <location>
        <begin position="205"/>
        <end position="226"/>
    </location>
</feature>
<evidence type="ECO:0000313" key="6">
    <source>
        <dbReference type="EMBL" id="MRD49390.1"/>
    </source>
</evidence>
<feature type="transmembrane region" description="Helical" evidence="5">
    <location>
        <begin position="143"/>
        <end position="166"/>
    </location>
</feature>
<name>A0A844AXW7_9BURK</name>
<evidence type="ECO:0000256" key="2">
    <source>
        <dbReference type="ARBA" id="ARBA00022692"/>
    </source>
</evidence>
<gene>
    <name evidence="6" type="ORF">GHT07_19105</name>
</gene>
<dbReference type="GO" id="GO:0016020">
    <property type="term" value="C:membrane"/>
    <property type="evidence" value="ECO:0007669"/>
    <property type="project" value="UniProtKB-SubCell"/>
</dbReference>
<dbReference type="GO" id="GO:0030255">
    <property type="term" value="P:protein secretion by the type IV secretion system"/>
    <property type="evidence" value="ECO:0007669"/>
    <property type="project" value="InterPro"/>
</dbReference>
<dbReference type="Proteomes" id="UP000487350">
    <property type="component" value="Unassembled WGS sequence"/>
</dbReference>
<evidence type="ECO:0000256" key="5">
    <source>
        <dbReference type="SAM" id="Phobius"/>
    </source>
</evidence>
<comment type="subcellular location">
    <subcellularLocation>
        <location evidence="1">Membrane</location>
        <topology evidence="1">Multi-pass membrane protein</topology>
    </subcellularLocation>
</comment>
<protein>
    <submittedName>
        <fullName evidence="6">Conjugal transfer protein TrbL</fullName>
    </submittedName>
</protein>
<sequence length="331" mass="34001">MDEAAPITWLISQINAIVTAGAGATASAIASAVTPLASACFGIYIILICVNYMRGAETEPVVDFGMRMAGFAVVIGLGLNAANYTSTVIPIVTGLGSDLASAVSGGTATAGTLDQLALKYFNILAEGYDAANSTPFPFNVGPLLLYALKALCILVGLIPFLVLATLMLIVADVGAVLVASVGPLFFAFLLFPATRQYFSAWVNTALSYALIPIFVAVIAVISVGLSATMIGSGTLDDASLKTVFLASMGNLVLLFLLKQVSALASSLSAGGINASMPGSIGTLASGIRSGAMGTYREGRAGVQLAKSGMRLAQTLRDRFANRDNSIQRKPG</sequence>
<reference evidence="6 7" key="1">
    <citation type="submission" date="2019-11" db="EMBL/GenBank/DDBJ databases">
        <title>Caenimonas koreensis gen. nov., sp. nov., isolated from activated sludge.</title>
        <authorList>
            <person name="Seung H.R."/>
        </authorList>
    </citation>
    <scope>NUCLEOTIDE SEQUENCE [LARGE SCALE GENOMIC DNA]</scope>
    <source>
        <strain evidence="6 7">EMB320</strain>
    </source>
</reference>
<keyword evidence="3 5" id="KW-1133">Transmembrane helix</keyword>
<dbReference type="InterPro" id="IPR007688">
    <property type="entry name" value="Conjugal_tfr_TrbL/VirB6"/>
</dbReference>
<dbReference type="AlphaFoldDB" id="A0A844AXW7"/>
<feature type="transmembrane region" description="Helical" evidence="5">
    <location>
        <begin position="173"/>
        <end position="193"/>
    </location>
</feature>
<evidence type="ECO:0000256" key="1">
    <source>
        <dbReference type="ARBA" id="ARBA00004141"/>
    </source>
</evidence>
<feature type="transmembrane region" description="Helical" evidence="5">
    <location>
        <begin position="64"/>
        <end position="82"/>
    </location>
</feature>
<keyword evidence="7" id="KW-1185">Reference proteome</keyword>
<feature type="transmembrane region" description="Helical" evidence="5">
    <location>
        <begin position="28"/>
        <end position="52"/>
    </location>
</feature>
<comment type="caution">
    <text evidence="6">The sequence shown here is derived from an EMBL/GenBank/DDBJ whole genome shotgun (WGS) entry which is preliminary data.</text>
</comment>
<evidence type="ECO:0000256" key="3">
    <source>
        <dbReference type="ARBA" id="ARBA00022989"/>
    </source>
</evidence>